<evidence type="ECO:0000256" key="1">
    <source>
        <dbReference type="SAM" id="SignalP"/>
    </source>
</evidence>
<keyword evidence="3" id="KW-1185">Reference proteome</keyword>
<name>A0ABT2MJW2_9MYCO</name>
<sequence>MNRFARTAATAVMSGALALAGLGLGAGTATADTLSGTYTLFSDHSQRKLNGIPTPYHNSSSVWTITPCGDGCARVVSAAGWSANAHLNNGRWEFTREGMWSCPDGRNLPNAIGYSIDAATLRGTSTGTIPVGCEGFPVFADGITVSLTRV</sequence>
<reference evidence="3" key="1">
    <citation type="submission" date="2023-07" db="EMBL/GenBank/DDBJ databases">
        <authorList>
            <person name="Deng Y."/>
            <person name="Zhang Y.-Q."/>
        </authorList>
    </citation>
    <scope>NUCLEOTIDE SEQUENCE [LARGE SCALE GENOMIC DNA]</scope>
    <source>
        <strain evidence="3">CPCC 205710</strain>
    </source>
</reference>
<feature type="signal peptide" evidence="1">
    <location>
        <begin position="1"/>
        <end position="31"/>
    </location>
</feature>
<keyword evidence="1" id="KW-0732">Signal</keyword>
<proteinExistence type="predicted"/>
<comment type="caution">
    <text evidence="2">The sequence shown here is derived from an EMBL/GenBank/DDBJ whole genome shotgun (WGS) entry which is preliminary data.</text>
</comment>
<feature type="chain" id="PRO_5046585487" description="Secreted protein" evidence="1">
    <location>
        <begin position="32"/>
        <end position="150"/>
    </location>
</feature>
<gene>
    <name evidence="2" type="ORF">N4S67_23520</name>
</gene>
<evidence type="ECO:0000313" key="3">
    <source>
        <dbReference type="Proteomes" id="UP001206639"/>
    </source>
</evidence>
<evidence type="ECO:0008006" key="4">
    <source>
        <dbReference type="Google" id="ProtNLM"/>
    </source>
</evidence>
<dbReference type="Proteomes" id="UP001206639">
    <property type="component" value="Unassembled WGS sequence"/>
</dbReference>
<evidence type="ECO:0000313" key="2">
    <source>
        <dbReference type="EMBL" id="MCT7661380.1"/>
    </source>
</evidence>
<accession>A0ABT2MJW2</accession>
<dbReference type="EMBL" id="JAODWD010000006">
    <property type="protein sequence ID" value="MCT7661380.1"/>
    <property type="molecule type" value="Genomic_DNA"/>
</dbReference>
<dbReference type="RefSeq" id="WP_260995448.1">
    <property type="nucleotide sequence ID" value="NZ_JAODWD010000006.1"/>
</dbReference>
<protein>
    <recommendedName>
        <fullName evidence="4">Secreted protein</fullName>
    </recommendedName>
</protein>
<organism evidence="2 3">
    <name type="scientific">Mycobacterium deserti</name>
    <dbReference type="NCBI Taxonomy" id="2978347"/>
    <lineage>
        <taxon>Bacteria</taxon>
        <taxon>Bacillati</taxon>
        <taxon>Actinomycetota</taxon>
        <taxon>Actinomycetes</taxon>
        <taxon>Mycobacteriales</taxon>
        <taxon>Mycobacteriaceae</taxon>
        <taxon>Mycobacterium</taxon>
    </lineage>
</organism>